<reference evidence="2" key="2">
    <citation type="submission" date="2020-06" db="EMBL/GenBank/DDBJ databases">
        <title>Helianthus annuus Genome sequencing and assembly Release 2.</title>
        <authorList>
            <person name="Gouzy J."/>
            <person name="Langlade N."/>
            <person name="Munos S."/>
        </authorList>
    </citation>
    <scope>NUCLEOTIDE SEQUENCE</scope>
    <source>
        <tissue evidence="2">Leaves</tissue>
    </source>
</reference>
<dbReference type="EMBL" id="MNCJ02000324">
    <property type="protein sequence ID" value="KAF5791942.1"/>
    <property type="molecule type" value="Genomic_DNA"/>
</dbReference>
<dbReference type="AlphaFoldDB" id="A0A9K3I877"/>
<keyword evidence="3" id="KW-1185">Reference proteome</keyword>
<reference evidence="2" key="1">
    <citation type="journal article" date="2017" name="Nature">
        <title>The sunflower genome provides insights into oil metabolism, flowering and Asterid evolution.</title>
        <authorList>
            <person name="Badouin H."/>
            <person name="Gouzy J."/>
            <person name="Grassa C.J."/>
            <person name="Murat F."/>
            <person name="Staton S.E."/>
            <person name="Cottret L."/>
            <person name="Lelandais-Briere C."/>
            <person name="Owens G.L."/>
            <person name="Carrere S."/>
            <person name="Mayjonade B."/>
            <person name="Legrand L."/>
            <person name="Gill N."/>
            <person name="Kane N.C."/>
            <person name="Bowers J.E."/>
            <person name="Hubner S."/>
            <person name="Bellec A."/>
            <person name="Berard A."/>
            <person name="Berges H."/>
            <person name="Blanchet N."/>
            <person name="Boniface M.C."/>
            <person name="Brunel D."/>
            <person name="Catrice O."/>
            <person name="Chaidir N."/>
            <person name="Claudel C."/>
            <person name="Donnadieu C."/>
            <person name="Faraut T."/>
            <person name="Fievet G."/>
            <person name="Helmstetter N."/>
            <person name="King M."/>
            <person name="Knapp S.J."/>
            <person name="Lai Z."/>
            <person name="Le Paslier M.C."/>
            <person name="Lippi Y."/>
            <person name="Lorenzon L."/>
            <person name="Mandel J.R."/>
            <person name="Marage G."/>
            <person name="Marchand G."/>
            <person name="Marquand E."/>
            <person name="Bret-Mestries E."/>
            <person name="Morien E."/>
            <person name="Nambeesan S."/>
            <person name="Nguyen T."/>
            <person name="Pegot-Espagnet P."/>
            <person name="Pouilly N."/>
            <person name="Raftis F."/>
            <person name="Sallet E."/>
            <person name="Schiex T."/>
            <person name="Thomas J."/>
            <person name="Vandecasteele C."/>
            <person name="Vares D."/>
            <person name="Vear F."/>
            <person name="Vautrin S."/>
            <person name="Crespi M."/>
            <person name="Mangin B."/>
            <person name="Burke J.M."/>
            <person name="Salse J."/>
            <person name="Munos S."/>
            <person name="Vincourt P."/>
            <person name="Rieseberg L.H."/>
            <person name="Langlade N.B."/>
        </authorList>
    </citation>
    <scope>NUCLEOTIDE SEQUENCE</scope>
    <source>
        <tissue evidence="2">Leaves</tissue>
    </source>
</reference>
<evidence type="ECO:0000256" key="1">
    <source>
        <dbReference type="SAM" id="MobiDB-lite"/>
    </source>
</evidence>
<feature type="region of interest" description="Disordered" evidence="1">
    <location>
        <begin position="122"/>
        <end position="142"/>
    </location>
</feature>
<protein>
    <submittedName>
        <fullName evidence="2">Uncharacterized protein</fullName>
    </submittedName>
</protein>
<comment type="caution">
    <text evidence="2">The sequence shown here is derived from an EMBL/GenBank/DDBJ whole genome shotgun (WGS) entry which is preliminary data.</text>
</comment>
<dbReference type="Proteomes" id="UP000215914">
    <property type="component" value="Unassembled WGS sequence"/>
</dbReference>
<evidence type="ECO:0000313" key="3">
    <source>
        <dbReference type="Proteomes" id="UP000215914"/>
    </source>
</evidence>
<organism evidence="2 3">
    <name type="scientific">Helianthus annuus</name>
    <name type="common">Common sunflower</name>
    <dbReference type="NCBI Taxonomy" id="4232"/>
    <lineage>
        <taxon>Eukaryota</taxon>
        <taxon>Viridiplantae</taxon>
        <taxon>Streptophyta</taxon>
        <taxon>Embryophyta</taxon>
        <taxon>Tracheophyta</taxon>
        <taxon>Spermatophyta</taxon>
        <taxon>Magnoliopsida</taxon>
        <taxon>eudicotyledons</taxon>
        <taxon>Gunneridae</taxon>
        <taxon>Pentapetalae</taxon>
        <taxon>asterids</taxon>
        <taxon>campanulids</taxon>
        <taxon>Asterales</taxon>
        <taxon>Asteraceae</taxon>
        <taxon>Asteroideae</taxon>
        <taxon>Heliantheae alliance</taxon>
        <taxon>Heliantheae</taxon>
        <taxon>Helianthus</taxon>
    </lineage>
</organism>
<gene>
    <name evidence="2" type="ORF">HanXRQr2_Chr09g0400481</name>
</gene>
<accession>A0A9K3I877</accession>
<feature type="compositionally biased region" description="Basic and acidic residues" evidence="1">
    <location>
        <begin position="127"/>
        <end position="140"/>
    </location>
</feature>
<feature type="region of interest" description="Disordered" evidence="1">
    <location>
        <begin position="154"/>
        <end position="180"/>
    </location>
</feature>
<dbReference type="Gramene" id="mRNA:HanXRQr2_Chr09g0400481">
    <property type="protein sequence ID" value="mRNA:HanXRQr2_Chr09g0400481"/>
    <property type="gene ID" value="HanXRQr2_Chr09g0400481"/>
</dbReference>
<evidence type="ECO:0000313" key="2">
    <source>
        <dbReference type="EMBL" id="KAF5791942.1"/>
    </source>
</evidence>
<sequence length="180" mass="21401">MDEMQEEYESAVSNRRWDKKRECYYNREGEPVVPKKDIIFDDVLLVVPLRAEYYRRVTKDDTYIKQYEKDIRYAMLSCLRKRYEERMKKNVEEMVDNLKKVAEKVVEAEVVKEVVSVEQQIEEEVKEEEKKDDAEIKQIKAAENTEVPITEVLLKKSEHQSKENRSSLAQEEKAAEPYVG</sequence>
<proteinExistence type="predicted"/>
<name>A0A9K3I877_HELAN</name>